<feature type="domain" description="Integrase catalytic" evidence="10">
    <location>
        <begin position="677"/>
        <end position="797"/>
    </location>
</feature>
<evidence type="ECO:0000256" key="6">
    <source>
        <dbReference type="ARBA" id="ARBA00022759"/>
    </source>
</evidence>
<dbReference type="Gene3D" id="3.30.70.270">
    <property type="match status" value="2"/>
</dbReference>
<dbReference type="PROSITE" id="PS50879">
    <property type="entry name" value="RNASE_H_1"/>
    <property type="match status" value="1"/>
</dbReference>
<dbReference type="Gene3D" id="3.10.10.10">
    <property type="entry name" value="HIV Type 1 Reverse Transcriptase, subunit A, domain 1"/>
    <property type="match status" value="1"/>
</dbReference>
<keyword evidence="7" id="KW-0378">Hydrolase</keyword>
<protein>
    <recommendedName>
        <fullName evidence="2">ribonuclease H</fullName>
        <ecNumber evidence="2">3.1.26.4</ecNumber>
    </recommendedName>
</protein>
<organism evidence="11 12">
    <name type="scientific">Hirundo rustica rustica</name>
    <dbReference type="NCBI Taxonomy" id="333673"/>
    <lineage>
        <taxon>Eukaryota</taxon>
        <taxon>Metazoa</taxon>
        <taxon>Chordata</taxon>
        <taxon>Craniata</taxon>
        <taxon>Vertebrata</taxon>
        <taxon>Euteleostomi</taxon>
        <taxon>Archelosauria</taxon>
        <taxon>Archosauria</taxon>
        <taxon>Dinosauria</taxon>
        <taxon>Saurischia</taxon>
        <taxon>Theropoda</taxon>
        <taxon>Coelurosauria</taxon>
        <taxon>Aves</taxon>
        <taxon>Neognathae</taxon>
        <taxon>Neoaves</taxon>
        <taxon>Telluraves</taxon>
        <taxon>Australaves</taxon>
        <taxon>Passeriformes</taxon>
        <taxon>Sylvioidea</taxon>
        <taxon>Hirundinidae</taxon>
        <taxon>Hirundo</taxon>
    </lineage>
</organism>
<dbReference type="Pfam" id="PF18697">
    <property type="entry name" value="MLVIN_C"/>
    <property type="match status" value="1"/>
</dbReference>
<dbReference type="EC" id="3.1.26.4" evidence="2"/>
<dbReference type="Gene3D" id="3.30.420.10">
    <property type="entry name" value="Ribonuclease H-like superfamily/Ribonuclease H"/>
    <property type="match status" value="2"/>
</dbReference>
<dbReference type="Gene3D" id="3.10.20.370">
    <property type="match status" value="1"/>
</dbReference>
<dbReference type="AlphaFoldDB" id="A0A3M0IWV8"/>
<dbReference type="OrthoDB" id="9906216at2759"/>
<keyword evidence="4" id="KW-0548">Nucleotidyltransferase</keyword>
<evidence type="ECO:0000259" key="8">
    <source>
        <dbReference type="PROSITE" id="PS50878"/>
    </source>
</evidence>
<accession>A0A3M0IWV8</accession>
<dbReference type="InterPro" id="IPR043502">
    <property type="entry name" value="DNA/RNA_pol_sf"/>
</dbReference>
<dbReference type="GO" id="GO:0015074">
    <property type="term" value="P:DNA integration"/>
    <property type="evidence" value="ECO:0007669"/>
    <property type="project" value="InterPro"/>
</dbReference>
<dbReference type="SUPFAM" id="SSF53098">
    <property type="entry name" value="Ribonuclease H-like"/>
    <property type="match status" value="2"/>
</dbReference>
<evidence type="ECO:0000259" key="10">
    <source>
        <dbReference type="PROSITE" id="PS50994"/>
    </source>
</evidence>
<comment type="caution">
    <text evidence="11">The sequence shown here is derived from an EMBL/GenBank/DDBJ whole genome shotgun (WGS) entry which is preliminary data.</text>
</comment>
<dbReference type="Pfam" id="PF00665">
    <property type="entry name" value="rve"/>
    <property type="match status" value="1"/>
</dbReference>
<evidence type="ECO:0000256" key="4">
    <source>
        <dbReference type="ARBA" id="ARBA00022695"/>
    </source>
</evidence>
<dbReference type="GO" id="GO:0004523">
    <property type="term" value="F:RNA-DNA hybrid ribonuclease activity"/>
    <property type="evidence" value="ECO:0007669"/>
    <property type="project" value="UniProtKB-EC"/>
</dbReference>
<proteinExistence type="inferred from homology"/>
<dbReference type="EMBL" id="QRBI01000215">
    <property type="protein sequence ID" value="RMB92972.1"/>
    <property type="molecule type" value="Genomic_DNA"/>
</dbReference>
<dbReference type="PANTHER" id="PTHR33064">
    <property type="entry name" value="POL PROTEIN"/>
    <property type="match status" value="1"/>
</dbReference>
<dbReference type="GO" id="GO:0016779">
    <property type="term" value="F:nucleotidyltransferase activity"/>
    <property type="evidence" value="ECO:0007669"/>
    <property type="project" value="UniProtKB-KW"/>
</dbReference>
<dbReference type="PROSITE" id="PS50994">
    <property type="entry name" value="INTEGRASE"/>
    <property type="match status" value="1"/>
</dbReference>
<reference evidence="11 12" key="1">
    <citation type="submission" date="2018-07" db="EMBL/GenBank/DDBJ databases">
        <title>A high quality draft genome assembly of the barn swallow (H. rustica rustica).</title>
        <authorList>
            <person name="Formenti G."/>
            <person name="Chiara M."/>
            <person name="Poveda L."/>
            <person name="Francoijs K.-J."/>
            <person name="Bonisoli-Alquati A."/>
            <person name="Canova L."/>
            <person name="Gianfranceschi L."/>
            <person name="Horner D.S."/>
            <person name="Saino N."/>
        </authorList>
    </citation>
    <scope>NUCLEOTIDE SEQUENCE [LARGE SCALE GENOMIC DNA]</scope>
    <source>
        <strain evidence="11">Chelidonia</strain>
        <tissue evidence="11">Blood</tissue>
    </source>
</reference>
<dbReference type="PANTHER" id="PTHR33064:SF36">
    <property type="entry name" value="CCHC-TYPE DOMAIN-CONTAINING PROTEIN"/>
    <property type="match status" value="1"/>
</dbReference>
<dbReference type="CDD" id="cd09273">
    <property type="entry name" value="RNase_HI_RT_Bel"/>
    <property type="match status" value="1"/>
</dbReference>
<keyword evidence="3" id="KW-0808">Transferase</keyword>
<feature type="domain" description="RNase H type-1" evidence="9">
    <location>
        <begin position="509"/>
        <end position="655"/>
    </location>
</feature>
<dbReference type="Gene3D" id="2.30.30.850">
    <property type="match status" value="1"/>
</dbReference>
<dbReference type="InterPro" id="IPR051320">
    <property type="entry name" value="Viral_Replic_Matur_Polypro"/>
</dbReference>
<comment type="similarity">
    <text evidence="1">Belongs to the beta type-B retroviral polymerase family. HERV class-II K(HML-2) pol subfamily.</text>
</comment>
<dbReference type="InterPro" id="IPR041577">
    <property type="entry name" value="RT_RNaseH_2"/>
</dbReference>
<dbReference type="InterPro" id="IPR043128">
    <property type="entry name" value="Rev_trsase/Diguanyl_cyclase"/>
</dbReference>
<keyword evidence="12" id="KW-1185">Reference proteome</keyword>
<dbReference type="SUPFAM" id="SSF56672">
    <property type="entry name" value="DNA/RNA polymerases"/>
    <property type="match status" value="1"/>
</dbReference>
<gene>
    <name evidence="11" type="ORF">DUI87_30620</name>
</gene>
<dbReference type="InterPro" id="IPR040643">
    <property type="entry name" value="MLVIN_C"/>
</dbReference>
<dbReference type="InterPro" id="IPR000477">
    <property type="entry name" value="RT_dom"/>
</dbReference>
<dbReference type="InterPro" id="IPR002156">
    <property type="entry name" value="RNaseH_domain"/>
</dbReference>
<evidence type="ECO:0000256" key="7">
    <source>
        <dbReference type="ARBA" id="ARBA00022801"/>
    </source>
</evidence>
<dbReference type="GO" id="GO:0003676">
    <property type="term" value="F:nucleic acid binding"/>
    <property type="evidence" value="ECO:0007669"/>
    <property type="project" value="InterPro"/>
</dbReference>
<sequence length="921" mass="103261">MLITKEIEVASEKENFRKIMDQVFPGVWASNIPGRAKNALPVQIRLKEGGQPVRVKQYPLKKEDIEGVSPIIENFLQLGLLRECQSDFNTPILPVKKPDGSYRLVQDLRAVNKVTEDLYPVVANPYTLLTRLTPELTWFTVLDLKDAFFCLPLHEASQKIFAFEWESPKTGRKTQLAWCVLPQGYKNSPTIFGEQLAKDLESWEPPPGEGQLLQYVDDLLIATRTQETCVDWTVSLLNFLGLQGYRVSQKKAQMVRQTVIYLGYEVSAGQRTLGQDRKEAICQTPKPQTVKELRTFLGMTGWCRLWIYNYGLLVKPLYALITEGSRDLQWTKDATRAFNQLKKALMSAPALGLPNVSKPFFLFSHEKQGIALGILAQNLGPYRRAVAYLSKQLDTAAKGWPGCLRAVAAVAINIQEARKFTLGQKMTVLVSHTMSAVLEAKGGQRLSPQRFLKYQAILVEQDDVEIVVTNIVNPASFLSGSMGEPVIHDCLETIEATYSSRPDLKDTPLEDADTWFTDGSSYVVSGRRHAGYAVTTSREVIESGPLPTNTSAQKAEIIALIRALELAKGKEINIYTDSRYAFGVVHAHGAIWKERGLLNSQGKSIKHAQEILRLLDAIQLPERVAVMHIKAHQKVSSELEEGNMLADREAKGEVPDKAVEAALIPDGKVSIEGWPEAFPARTAKAREVTKALLQEIIPRFGVPATISSDRGPHFISKIVQQISHHLGIDWELHTPYHPQSSGQVEKMNHLIKQQIVRLGQEANLPWPQALPLALLRIRTKPRAKEKLSPFEILYGRPYAVQEGTASIQVGEETLHGYMVALNKQLREIEKYVAGTQNRELDGPVHDVQPGDYVYVKSFAEKTLEPQWEGPFQVLLTTFTAIKIQEQKAWIHHSRVKKAPEGIWKATPGDNELKLKLTRNNE</sequence>
<evidence type="ECO:0000256" key="2">
    <source>
        <dbReference type="ARBA" id="ARBA00012180"/>
    </source>
</evidence>
<dbReference type="Proteomes" id="UP000269221">
    <property type="component" value="Unassembled WGS sequence"/>
</dbReference>
<dbReference type="PROSITE" id="PS50878">
    <property type="entry name" value="RT_POL"/>
    <property type="match status" value="1"/>
</dbReference>
<dbReference type="InterPro" id="IPR012337">
    <property type="entry name" value="RNaseH-like_sf"/>
</dbReference>
<dbReference type="Pfam" id="PF17919">
    <property type="entry name" value="RT_RNaseH_2"/>
    <property type="match status" value="1"/>
</dbReference>
<evidence type="ECO:0000259" key="9">
    <source>
        <dbReference type="PROSITE" id="PS50879"/>
    </source>
</evidence>
<evidence type="ECO:0000256" key="5">
    <source>
        <dbReference type="ARBA" id="ARBA00022722"/>
    </source>
</evidence>
<keyword evidence="5" id="KW-0540">Nuclease</keyword>
<feature type="domain" description="Reverse transcriptase" evidence="8">
    <location>
        <begin position="76"/>
        <end position="266"/>
    </location>
</feature>
<evidence type="ECO:0000313" key="12">
    <source>
        <dbReference type="Proteomes" id="UP000269221"/>
    </source>
</evidence>
<keyword evidence="6" id="KW-0255">Endonuclease</keyword>
<evidence type="ECO:0000256" key="3">
    <source>
        <dbReference type="ARBA" id="ARBA00022679"/>
    </source>
</evidence>
<dbReference type="InterPro" id="IPR036397">
    <property type="entry name" value="RNaseH_sf"/>
</dbReference>
<evidence type="ECO:0000256" key="1">
    <source>
        <dbReference type="ARBA" id="ARBA00010879"/>
    </source>
</evidence>
<dbReference type="STRING" id="333673.A0A3M0IWV8"/>
<evidence type="ECO:0000313" key="11">
    <source>
        <dbReference type="EMBL" id="RMB92972.1"/>
    </source>
</evidence>
<name>A0A3M0IWV8_HIRRU</name>
<dbReference type="FunFam" id="3.30.70.270:FF:000020">
    <property type="entry name" value="Transposon Tf2-6 polyprotein-like Protein"/>
    <property type="match status" value="1"/>
</dbReference>
<dbReference type="Pfam" id="PF00075">
    <property type="entry name" value="RNase_H"/>
    <property type="match status" value="1"/>
</dbReference>
<dbReference type="InterPro" id="IPR001584">
    <property type="entry name" value="Integrase_cat-core"/>
</dbReference>
<dbReference type="Pfam" id="PF00078">
    <property type="entry name" value="RVT_1"/>
    <property type="match status" value="1"/>
</dbReference>